<gene>
    <name evidence="1" type="ORF">CSF007_11415</name>
</gene>
<accession>A0A0A8VJ71</accession>
<proteinExistence type="predicted"/>
<reference evidence="1" key="1">
    <citation type="journal article" date="2015" name="Genome Announc.">
        <title>Complete Genome Sequence of Yersinia ruckeri Strain CSF007-82, Etiologic Agent of Red Mouth Disease in Salmonid Fish.</title>
        <authorList>
            <person name="Nelson M.C."/>
            <person name="LaPatra S.E."/>
            <person name="Welch T.J."/>
            <person name="Graf J."/>
        </authorList>
    </citation>
    <scope>NUCLEOTIDE SEQUENCE</scope>
    <source>
        <strain evidence="1">CSF007-82</strain>
    </source>
</reference>
<name>A0A0A8VJ71_YERRU</name>
<sequence>MIHMTKIEPEKSFFIHLSLLLAFKYNISSPLKEYISASDF</sequence>
<protein>
    <submittedName>
        <fullName evidence="1">Uncharacterized protein</fullName>
    </submittedName>
</protein>
<organism evidence="1">
    <name type="scientific">Yersinia ruckeri</name>
    <dbReference type="NCBI Taxonomy" id="29486"/>
    <lineage>
        <taxon>Bacteria</taxon>
        <taxon>Pseudomonadati</taxon>
        <taxon>Pseudomonadota</taxon>
        <taxon>Gammaproteobacteria</taxon>
        <taxon>Enterobacterales</taxon>
        <taxon>Yersiniaceae</taxon>
        <taxon>Yersinia</taxon>
    </lineage>
</organism>
<dbReference type="EMBL" id="LN681231">
    <property type="protein sequence ID" value="CEK28029.1"/>
    <property type="molecule type" value="Genomic_DNA"/>
</dbReference>
<evidence type="ECO:0000313" key="1">
    <source>
        <dbReference type="EMBL" id="CEK28029.1"/>
    </source>
</evidence>
<dbReference type="AlphaFoldDB" id="A0A0A8VJ71"/>